<sequence>MIVEKSYNITLEKLYEQNKLLTSAIFEIHGDNVKSASLFCIDYDISLRDRDKIILLLNKFSDSHNVKEILFWKKILCSEIPFLATLDDEKFFEMINMFWEEYVSY</sequence>
<geneLocation type="plasmid" evidence="1">
    <name>unnamed1</name>
</geneLocation>
<dbReference type="RefSeq" id="WP_074390511.1">
    <property type="nucleotide sequence ID" value="NZ_BCEF01000014.1"/>
</dbReference>
<accession>A0A2H4I6Z0</accession>
<reference evidence="1" key="1">
    <citation type="submission" date="2016-08" db="EMBL/GenBank/DDBJ databases">
        <title>Plasmids of Streptococcus suis.</title>
        <authorList>
            <person name="Sadowy E."/>
        </authorList>
    </citation>
    <scope>NUCLEOTIDE SEQUENCE</scope>
    <source>
        <strain evidence="1">7617</strain>
        <plasmid evidence="1">unnamed1</plasmid>
    </source>
</reference>
<name>A0A2H4I6Z0_STRSU</name>
<keyword evidence="1" id="KW-0614">Plasmid</keyword>
<dbReference type="EMBL" id="KX785324">
    <property type="protein sequence ID" value="ARS43211.1"/>
    <property type="molecule type" value="Genomic_DNA"/>
</dbReference>
<dbReference type="AlphaFoldDB" id="A0A2H4I6Z0"/>
<evidence type="ECO:0000313" key="1">
    <source>
        <dbReference type="EMBL" id="ARS43211.1"/>
    </source>
</evidence>
<protein>
    <submittedName>
        <fullName evidence="1">Uncharacterized protein</fullName>
    </submittedName>
</protein>
<proteinExistence type="predicted"/>
<organism evidence="1">
    <name type="scientific">Streptococcus suis</name>
    <dbReference type="NCBI Taxonomy" id="1307"/>
    <lineage>
        <taxon>Bacteria</taxon>
        <taxon>Bacillati</taxon>
        <taxon>Bacillota</taxon>
        <taxon>Bacilli</taxon>
        <taxon>Lactobacillales</taxon>
        <taxon>Streptococcaceae</taxon>
        <taxon>Streptococcus</taxon>
    </lineage>
</organism>